<evidence type="ECO:0000259" key="1">
    <source>
        <dbReference type="SMART" id="SM00382"/>
    </source>
</evidence>
<dbReference type="Pfam" id="PF23232">
    <property type="entry name" value="AAA_lid_13"/>
    <property type="match status" value="1"/>
</dbReference>
<sequence length="636" mass="73081">MSGVYHLQGSELIPDLDDFLGDLPSMAFIVYRDYFCEEGTRSSFVGSSSRPGTKFFRQMISIVSETLQSILQRNSMFAPDHNAYKLDQYESGEYQSSATLSTVPWEYSPRFLYHHRTALNAEAAVAIDGSPIKTLLSYINSHPDDMYRRCDDLFTRGMVTQDTLPWLFYPNEILISWQGSVEVAYVLRRVPMEGSTLRLLCWSWGYDGYSLRRKDTTLTVDMRSYGETKITKLPVYPLRFATPEVVKRVLDNRKKSWTLRRQSLVSYEGKDFLGERIYPCDSRFMVDYQIYSKFHINAEAFLFSTKSIADFDRWPESLSYNALLSEPQLILLPPGVHGFYFKEKKWMHLLVERIQPVNWNKVAFEQLVLPKRTKSLVKALVMVRKQTLGDSDLQIGLKGKRDDIIAGKGSGLIMLLHGGPGTGKTLTAESVAELAEMPLYSVTCGDIGTSPEAVEKYLNSVLHLGKKWNCVLLLDEADVFLEERSLSDLERNSLVSVFLRTLEYYDGVLILTSNRVGTFDEAFKSRIQLALHYPPLDAPSRRKIWLNFLDMLQTNDEKADVDDIKAHMDELSGYKLNGRQIRNALTTARQLSLFEKETLDWDRIKDSIEVAEDFNKYIKEVHGHTDEEWSRDNKTR</sequence>
<dbReference type="GO" id="GO:0005524">
    <property type="term" value="F:ATP binding"/>
    <property type="evidence" value="ECO:0007669"/>
    <property type="project" value="InterPro"/>
</dbReference>
<organism evidence="2 3">
    <name type="scientific">Podospora didyma</name>
    <dbReference type="NCBI Taxonomy" id="330526"/>
    <lineage>
        <taxon>Eukaryota</taxon>
        <taxon>Fungi</taxon>
        <taxon>Dikarya</taxon>
        <taxon>Ascomycota</taxon>
        <taxon>Pezizomycotina</taxon>
        <taxon>Sordariomycetes</taxon>
        <taxon>Sordariomycetidae</taxon>
        <taxon>Sordariales</taxon>
        <taxon>Podosporaceae</taxon>
        <taxon>Podospora</taxon>
    </lineage>
</organism>
<comment type="caution">
    <text evidence="2">The sequence shown here is derived from an EMBL/GenBank/DDBJ whole genome shotgun (WGS) entry which is preliminary data.</text>
</comment>
<dbReference type="InterPro" id="IPR056599">
    <property type="entry name" value="AAA_lid_fung"/>
</dbReference>
<dbReference type="SMART" id="SM00382">
    <property type="entry name" value="AAA"/>
    <property type="match status" value="1"/>
</dbReference>
<dbReference type="InterPro" id="IPR027417">
    <property type="entry name" value="P-loop_NTPase"/>
</dbReference>
<protein>
    <recommendedName>
        <fullName evidence="1">AAA+ ATPase domain-containing protein</fullName>
    </recommendedName>
</protein>
<gene>
    <name evidence="2" type="ORF">B0H63DRAFT_315213</name>
</gene>
<dbReference type="InterPro" id="IPR054289">
    <property type="entry name" value="DUF7025"/>
</dbReference>
<dbReference type="PANTHER" id="PTHR46411">
    <property type="entry name" value="FAMILY ATPASE, PUTATIVE-RELATED"/>
    <property type="match status" value="1"/>
</dbReference>
<dbReference type="CDD" id="cd19481">
    <property type="entry name" value="RecA-like_protease"/>
    <property type="match status" value="1"/>
</dbReference>
<dbReference type="Proteomes" id="UP001285441">
    <property type="component" value="Unassembled WGS sequence"/>
</dbReference>
<dbReference type="Pfam" id="PF22942">
    <property type="entry name" value="DUF7025"/>
    <property type="match status" value="1"/>
</dbReference>
<dbReference type="Pfam" id="PF00004">
    <property type="entry name" value="AAA"/>
    <property type="match status" value="1"/>
</dbReference>
<reference evidence="2" key="2">
    <citation type="submission" date="2023-06" db="EMBL/GenBank/DDBJ databases">
        <authorList>
            <consortium name="Lawrence Berkeley National Laboratory"/>
            <person name="Haridas S."/>
            <person name="Hensen N."/>
            <person name="Bonometti L."/>
            <person name="Westerberg I."/>
            <person name="Brannstrom I.O."/>
            <person name="Guillou S."/>
            <person name="Cros-Aarteil S."/>
            <person name="Calhoun S."/>
            <person name="Kuo A."/>
            <person name="Mondo S."/>
            <person name="Pangilinan J."/>
            <person name="Riley R."/>
            <person name="LaButti K."/>
            <person name="Andreopoulos B."/>
            <person name="Lipzen A."/>
            <person name="Chen C."/>
            <person name="Yanf M."/>
            <person name="Daum C."/>
            <person name="Ng V."/>
            <person name="Clum A."/>
            <person name="Steindorff A."/>
            <person name="Ohm R."/>
            <person name="Martin F."/>
            <person name="Silar P."/>
            <person name="Natvig D."/>
            <person name="Lalanne C."/>
            <person name="Gautier V."/>
            <person name="Ament-velasquez S.L."/>
            <person name="Kruys A."/>
            <person name="Hutchinson M.I."/>
            <person name="Powell A.J."/>
            <person name="Barry K."/>
            <person name="Miller A.N."/>
            <person name="Grigoriev I.V."/>
            <person name="Debuchy R."/>
            <person name="Gladieux P."/>
            <person name="Thoren M.H."/>
            <person name="Johannesson H."/>
        </authorList>
    </citation>
    <scope>NUCLEOTIDE SEQUENCE</scope>
    <source>
        <strain evidence="2">CBS 232.78</strain>
    </source>
</reference>
<feature type="domain" description="AAA+ ATPase" evidence="1">
    <location>
        <begin position="410"/>
        <end position="537"/>
    </location>
</feature>
<evidence type="ECO:0000313" key="3">
    <source>
        <dbReference type="Proteomes" id="UP001285441"/>
    </source>
</evidence>
<dbReference type="EMBL" id="JAULSW010000009">
    <property type="protein sequence ID" value="KAK3370368.1"/>
    <property type="molecule type" value="Genomic_DNA"/>
</dbReference>
<name>A0AAE0K593_9PEZI</name>
<evidence type="ECO:0000313" key="2">
    <source>
        <dbReference type="EMBL" id="KAK3370368.1"/>
    </source>
</evidence>
<dbReference type="GO" id="GO:0016887">
    <property type="term" value="F:ATP hydrolysis activity"/>
    <property type="evidence" value="ECO:0007669"/>
    <property type="project" value="InterPro"/>
</dbReference>
<dbReference type="InterPro" id="IPR003959">
    <property type="entry name" value="ATPase_AAA_core"/>
</dbReference>
<dbReference type="Gene3D" id="3.40.50.300">
    <property type="entry name" value="P-loop containing nucleotide triphosphate hydrolases"/>
    <property type="match status" value="1"/>
</dbReference>
<proteinExistence type="predicted"/>
<keyword evidence="3" id="KW-1185">Reference proteome</keyword>
<dbReference type="SUPFAM" id="SSF52540">
    <property type="entry name" value="P-loop containing nucleoside triphosphate hydrolases"/>
    <property type="match status" value="1"/>
</dbReference>
<dbReference type="PANTHER" id="PTHR46411:SF2">
    <property type="entry name" value="AAA+ ATPASE DOMAIN-CONTAINING PROTEIN"/>
    <property type="match status" value="1"/>
</dbReference>
<dbReference type="InterPro" id="IPR003593">
    <property type="entry name" value="AAA+_ATPase"/>
</dbReference>
<reference evidence="2" key="1">
    <citation type="journal article" date="2023" name="Mol. Phylogenet. Evol.">
        <title>Genome-scale phylogeny and comparative genomics of the fungal order Sordariales.</title>
        <authorList>
            <person name="Hensen N."/>
            <person name="Bonometti L."/>
            <person name="Westerberg I."/>
            <person name="Brannstrom I.O."/>
            <person name="Guillou S."/>
            <person name="Cros-Aarteil S."/>
            <person name="Calhoun S."/>
            <person name="Haridas S."/>
            <person name="Kuo A."/>
            <person name="Mondo S."/>
            <person name="Pangilinan J."/>
            <person name="Riley R."/>
            <person name="LaButti K."/>
            <person name="Andreopoulos B."/>
            <person name="Lipzen A."/>
            <person name="Chen C."/>
            <person name="Yan M."/>
            <person name="Daum C."/>
            <person name="Ng V."/>
            <person name="Clum A."/>
            <person name="Steindorff A."/>
            <person name="Ohm R.A."/>
            <person name="Martin F."/>
            <person name="Silar P."/>
            <person name="Natvig D.O."/>
            <person name="Lalanne C."/>
            <person name="Gautier V."/>
            <person name="Ament-Velasquez S.L."/>
            <person name="Kruys A."/>
            <person name="Hutchinson M.I."/>
            <person name="Powell A.J."/>
            <person name="Barry K."/>
            <person name="Miller A.N."/>
            <person name="Grigoriev I.V."/>
            <person name="Debuchy R."/>
            <person name="Gladieux P."/>
            <person name="Hiltunen Thoren M."/>
            <person name="Johannesson H."/>
        </authorList>
    </citation>
    <scope>NUCLEOTIDE SEQUENCE</scope>
    <source>
        <strain evidence="2">CBS 232.78</strain>
    </source>
</reference>
<dbReference type="AlphaFoldDB" id="A0AAE0K593"/>
<accession>A0AAE0K593</accession>